<protein>
    <recommendedName>
        <fullName evidence="8">Glucosyl-3-phosphoglycerate synthase</fullName>
        <ecNumber evidence="7">2.4.1.266</ecNumber>
    </recommendedName>
</protein>
<evidence type="ECO:0000259" key="11">
    <source>
        <dbReference type="Pfam" id="PF00535"/>
    </source>
</evidence>
<comment type="cofactor">
    <cofactor evidence="2">
        <name>Mg(2+)</name>
        <dbReference type="ChEBI" id="CHEBI:18420"/>
    </cofactor>
</comment>
<reference evidence="12 13" key="1">
    <citation type="submission" date="2018-03" db="EMBL/GenBank/DDBJ databases">
        <title>Genomic Encyclopedia of Archaeal and Bacterial Type Strains, Phase II (KMG-II): from individual species to whole genera.</title>
        <authorList>
            <person name="Goeker M."/>
        </authorList>
    </citation>
    <scope>NUCLEOTIDE SEQUENCE [LARGE SCALE GENOMIC DNA]</scope>
    <source>
        <strain evidence="12 13">DSM 45211</strain>
    </source>
</reference>
<sequence>MTNDETPTPDVAAIIPAKDERERIGATVTATRSLPSVDLVVVVDDGSADDTATAASEAGAVVVGHSRNRGKAAAMETGATAVAAIEAREPARTAPRALLFLDGDLEETAANAHPLVEPIVDGTADMTIAVLPAQRSAGGGRGLVVDLARTGVARATGWSPTQPLSGQRCLTRAAFSAALPLAPGFGVETGLTIDLLRQGFRVVEVDVQFHHRVTGTDLQAQLHRGRQYAHVLRALTTRGVRPALPERLRRR</sequence>
<organism evidence="12 13">
    <name type="scientific">Haloactinopolyspora alba</name>
    <dbReference type="NCBI Taxonomy" id="648780"/>
    <lineage>
        <taxon>Bacteria</taxon>
        <taxon>Bacillati</taxon>
        <taxon>Actinomycetota</taxon>
        <taxon>Actinomycetes</taxon>
        <taxon>Jiangellales</taxon>
        <taxon>Jiangellaceae</taxon>
        <taxon>Haloactinopolyspora</taxon>
    </lineage>
</organism>
<dbReference type="Pfam" id="PF00535">
    <property type="entry name" value="Glycos_transf_2"/>
    <property type="match status" value="1"/>
</dbReference>
<dbReference type="EMBL" id="PYGE01000004">
    <property type="protein sequence ID" value="PSL05219.1"/>
    <property type="molecule type" value="Genomic_DNA"/>
</dbReference>
<evidence type="ECO:0000313" key="12">
    <source>
        <dbReference type="EMBL" id="PSL05219.1"/>
    </source>
</evidence>
<dbReference type="Proteomes" id="UP000243528">
    <property type="component" value="Unassembled WGS sequence"/>
</dbReference>
<dbReference type="InterPro" id="IPR001173">
    <property type="entry name" value="Glyco_trans_2-like"/>
</dbReference>
<evidence type="ECO:0000313" key="13">
    <source>
        <dbReference type="Proteomes" id="UP000243528"/>
    </source>
</evidence>
<dbReference type="InterPro" id="IPR029044">
    <property type="entry name" value="Nucleotide-diphossugar_trans"/>
</dbReference>
<evidence type="ECO:0000256" key="3">
    <source>
        <dbReference type="ARBA" id="ARBA00006739"/>
    </source>
</evidence>
<feature type="domain" description="Glycosyltransferase 2-like" evidence="11">
    <location>
        <begin position="13"/>
        <end position="136"/>
    </location>
</feature>
<keyword evidence="4" id="KW-0328">Glycosyltransferase</keyword>
<comment type="similarity">
    <text evidence="3">Belongs to the glycosyltransferase 2 family.</text>
</comment>
<dbReference type="SUPFAM" id="SSF53448">
    <property type="entry name" value="Nucleotide-diphospho-sugar transferases"/>
    <property type="match status" value="1"/>
</dbReference>
<dbReference type="InterPro" id="IPR050256">
    <property type="entry name" value="Glycosyltransferase_2"/>
</dbReference>
<accession>A0A2P8E6X5</accession>
<evidence type="ECO:0000256" key="6">
    <source>
        <dbReference type="ARBA" id="ARBA00022842"/>
    </source>
</evidence>
<dbReference type="RefSeq" id="WP_106536482.1">
    <property type="nucleotide sequence ID" value="NZ_ML142899.1"/>
</dbReference>
<keyword evidence="13" id="KW-1185">Reference proteome</keyword>
<dbReference type="OrthoDB" id="9810303at2"/>
<evidence type="ECO:0000256" key="9">
    <source>
        <dbReference type="ARBA" id="ARBA00048689"/>
    </source>
</evidence>
<proteinExistence type="inferred from homology"/>
<evidence type="ECO:0000256" key="7">
    <source>
        <dbReference type="ARBA" id="ARBA00039022"/>
    </source>
</evidence>
<dbReference type="GO" id="GO:0016757">
    <property type="term" value="F:glycosyltransferase activity"/>
    <property type="evidence" value="ECO:0007669"/>
    <property type="project" value="UniProtKB-KW"/>
</dbReference>
<keyword evidence="5 12" id="KW-0808">Transferase</keyword>
<dbReference type="PANTHER" id="PTHR48090">
    <property type="entry name" value="UNDECAPRENYL-PHOSPHATE 4-DEOXY-4-FORMAMIDO-L-ARABINOSE TRANSFERASE-RELATED"/>
    <property type="match status" value="1"/>
</dbReference>
<comment type="caution">
    <text evidence="12">The sequence shown here is derived from an EMBL/GenBank/DDBJ whole genome shotgun (WGS) entry which is preliminary data.</text>
</comment>
<dbReference type="PANTHER" id="PTHR48090:SF10">
    <property type="entry name" value="GLUCOSYL-3-PHOSPHOGLYCERATE SYNTHASE"/>
    <property type="match status" value="1"/>
</dbReference>
<evidence type="ECO:0000256" key="4">
    <source>
        <dbReference type="ARBA" id="ARBA00022676"/>
    </source>
</evidence>
<evidence type="ECO:0000256" key="8">
    <source>
        <dbReference type="ARBA" id="ARBA00040894"/>
    </source>
</evidence>
<evidence type="ECO:0000256" key="10">
    <source>
        <dbReference type="ARBA" id="ARBA00048997"/>
    </source>
</evidence>
<name>A0A2P8E6X5_9ACTN</name>
<comment type="cofactor">
    <cofactor evidence="1">
        <name>Mn(2+)</name>
        <dbReference type="ChEBI" id="CHEBI:29035"/>
    </cofactor>
</comment>
<evidence type="ECO:0000256" key="2">
    <source>
        <dbReference type="ARBA" id="ARBA00001946"/>
    </source>
</evidence>
<evidence type="ECO:0000256" key="1">
    <source>
        <dbReference type="ARBA" id="ARBA00001936"/>
    </source>
</evidence>
<evidence type="ECO:0000256" key="5">
    <source>
        <dbReference type="ARBA" id="ARBA00022679"/>
    </source>
</evidence>
<dbReference type="Gene3D" id="3.90.550.10">
    <property type="entry name" value="Spore Coat Polysaccharide Biosynthesis Protein SpsA, Chain A"/>
    <property type="match status" value="1"/>
</dbReference>
<gene>
    <name evidence="12" type="ORF">CLV30_10485</name>
</gene>
<comment type="catalytic activity">
    <reaction evidence="9">
        <text>(2R)-3-phosphoglycerate + UDP-alpha-D-glucose = (2R)-2-O-(alpha-D-glucopyranosyl)-3-phospho-glycerate + UDP + H(+)</text>
        <dbReference type="Rhea" id="RHEA:31319"/>
        <dbReference type="ChEBI" id="CHEBI:15378"/>
        <dbReference type="ChEBI" id="CHEBI:58223"/>
        <dbReference type="ChEBI" id="CHEBI:58272"/>
        <dbReference type="ChEBI" id="CHEBI:58885"/>
        <dbReference type="ChEBI" id="CHEBI:62600"/>
        <dbReference type="EC" id="2.4.1.266"/>
    </reaction>
    <physiologicalReaction direction="left-to-right" evidence="9">
        <dbReference type="Rhea" id="RHEA:31320"/>
    </physiologicalReaction>
</comment>
<dbReference type="EC" id="2.4.1.266" evidence="7"/>
<keyword evidence="6" id="KW-0460">Magnesium</keyword>
<dbReference type="AlphaFoldDB" id="A0A2P8E6X5"/>
<comment type="catalytic activity">
    <reaction evidence="10">
        <text>an NDP-alpha-D-glucose + (2R)-3-phosphoglycerate = (2R)-2-O-(alpha-D-glucopyranosyl)-3-phospho-glycerate + a ribonucleoside 5'-diphosphate + H(+)</text>
        <dbReference type="Rhea" id="RHEA:47244"/>
        <dbReference type="ChEBI" id="CHEBI:15378"/>
        <dbReference type="ChEBI" id="CHEBI:57930"/>
        <dbReference type="ChEBI" id="CHEBI:58272"/>
        <dbReference type="ChEBI" id="CHEBI:62600"/>
        <dbReference type="ChEBI" id="CHEBI:76533"/>
        <dbReference type="EC" id="2.4.1.266"/>
    </reaction>
    <physiologicalReaction direction="left-to-right" evidence="10">
        <dbReference type="Rhea" id="RHEA:47245"/>
    </physiologicalReaction>
</comment>